<dbReference type="InterPro" id="IPR023214">
    <property type="entry name" value="HAD_sf"/>
</dbReference>
<dbReference type="InterPro" id="IPR000150">
    <property type="entry name" value="Cof"/>
</dbReference>
<dbReference type="Gene3D" id="3.30.1240.10">
    <property type="match status" value="1"/>
</dbReference>
<dbReference type="Gene3D" id="3.40.50.1000">
    <property type="entry name" value="HAD superfamily/HAD-like"/>
    <property type="match status" value="1"/>
</dbReference>
<dbReference type="CDD" id="cd07516">
    <property type="entry name" value="HAD_Pase"/>
    <property type="match status" value="1"/>
</dbReference>
<name>A0A0R1VZA4_9LACO</name>
<organism evidence="1 2">
    <name type="scientific">Lapidilactobacillus concavus DSM 17758</name>
    <dbReference type="NCBI Taxonomy" id="1423735"/>
    <lineage>
        <taxon>Bacteria</taxon>
        <taxon>Bacillati</taxon>
        <taxon>Bacillota</taxon>
        <taxon>Bacilli</taxon>
        <taxon>Lactobacillales</taxon>
        <taxon>Lactobacillaceae</taxon>
        <taxon>Lapidilactobacillus</taxon>
    </lineage>
</organism>
<dbReference type="PANTHER" id="PTHR10000:SF23">
    <property type="entry name" value="5-AMINO-6-(5-PHOSPHO-D-RIBITYLAMINO)URACIL PHOSPHATASE YITU"/>
    <property type="match status" value="1"/>
</dbReference>
<reference evidence="1 2" key="1">
    <citation type="journal article" date="2015" name="Genome Announc.">
        <title>Expanding the biotechnology potential of lactobacilli through comparative genomics of 213 strains and associated genera.</title>
        <authorList>
            <person name="Sun Z."/>
            <person name="Harris H.M."/>
            <person name="McCann A."/>
            <person name="Guo C."/>
            <person name="Argimon S."/>
            <person name="Zhang W."/>
            <person name="Yang X."/>
            <person name="Jeffery I.B."/>
            <person name="Cooney J.C."/>
            <person name="Kagawa T.F."/>
            <person name="Liu W."/>
            <person name="Song Y."/>
            <person name="Salvetti E."/>
            <person name="Wrobel A."/>
            <person name="Rasinkangas P."/>
            <person name="Parkhill J."/>
            <person name="Rea M.C."/>
            <person name="O'Sullivan O."/>
            <person name="Ritari J."/>
            <person name="Douillard F.P."/>
            <person name="Paul Ross R."/>
            <person name="Yang R."/>
            <person name="Briner A.E."/>
            <person name="Felis G.E."/>
            <person name="de Vos W.M."/>
            <person name="Barrangou R."/>
            <person name="Klaenhammer T.R."/>
            <person name="Caufield P.W."/>
            <person name="Cui Y."/>
            <person name="Zhang H."/>
            <person name="O'Toole P.W."/>
        </authorList>
    </citation>
    <scope>NUCLEOTIDE SEQUENCE [LARGE SCALE GENOMIC DNA]</scope>
    <source>
        <strain evidence="1 2">DSM 17758</strain>
    </source>
</reference>
<sequence length="267" mass="29370">MTKKLIALDLDGTTLNNQSQISSRTAAVLKKAEDAGNIVAIATGRPNRISVNYYHDLRLKSPMVNFNGGLIHVPDQEWAGEKSSTIPRDLVFDVLKMKQDLPIHMVAAEGKNFLFADQIVDLDIGFFPTTLKSNQILSEQSLQTNPTSLTIFVDNQDQPAIKTFLKQKYPHIELNSWGGQVNAIEIVHEGINKYAGVQYVADYFNIPNADIIAFGDESNDLEMLTNVGWGVAMANGTSAIKKAANDITTLNNNQDGLADYLAQYLAI</sequence>
<gene>
    <name evidence="1" type="ORF">FC15_GL001298</name>
</gene>
<dbReference type="AlphaFoldDB" id="A0A0R1VZA4"/>
<proteinExistence type="predicted"/>
<dbReference type="GO" id="GO:0016791">
    <property type="term" value="F:phosphatase activity"/>
    <property type="evidence" value="ECO:0007669"/>
    <property type="project" value="TreeGrafter"/>
</dbReference>
<dbReference type="EMBL" id="AZFX01000036">
    <property type="protein sequence ID" value="KRM10693.1"/>
    <property type="molecule type" value="Genomic_DNA"/>
</dbReference>
<accession>A0A0R1VZA4</accession>
<dbReference type="Pfam" id="PF08282">
    <property type="entry name" value="Hydrolase_3"/>
    <property type="match status" value="1"/>
</dbReference>
<dbReference type="NCBIfam" id="TIGR01484">
    <property type="entry name" value="HAD-SF-IIB"/>
    <property type="match status" value="1"/>
</dbReference>
<dbReference type="NCBIfam" id="TIGR00099">
    <property type="entry name" value="Cof-subfamily"/>
    <property type="match status" value="1"/>
</dbReference>
<dbReference type="STRING" id="1423735.FC15_GL001298"/>
<protein>
    <recommendedName>
        <fullName evidence="3">HAD superfamily hydrolase</fullName>
    </recommendedName>
</protein>
<dbReference type="SFLD" id="SFLDG01140">
    <property type="entry name" value="C2.B:_Phosphomannomutase_and_P"/>
    <property type="match status" value="1"/>
</dbReference>
<dbReference type="InterPro" id="IPR006379">
    <property type="entry name" value="HAD-SF_hydro_IIB"/>
</dbReference>
<dbReference type="OrthoDB" id="9781413at2"/>
<evidence type="ECO:0000313" key="2">
    <source>
        <dbReference type="Proteomes" id="UP000051315"/>
    </source>
</evidence>
<dbReference type="SUPFAM" id="SSF56784">
    <property type="entry name" value="HAD-like"/>
    <property type="match status" value="1"/>
</dbReference>
<dbReference type="Proteomes" id="UP000051315">
    <property type="component" value="Unassembled WGS sequence"/>
</dbReference>
<dbReference type="InterPro" id="IPR036412">
    <property type="entry name" value="HAD-like_sf"/>
</dbReference>
<comment type="caution">
    <text evidence="1">The sequence shown here is derived from an EMBL/GenBank/DDBJ whole genome shotgun (WGS) entry which is preliminary data.</text>
</comment>
<evidence type="ECO:0008006" key="3">
    <source>
        <dbReference type="Google" id="ProtNLM"/>
    </source>
</evidence>
<dbReference type="RefSeq" id="WP_057824054.1">
    <property type="nucleotide sequence ID" value="NZ_AZFX01000036.1"/>
</dbReference>
<dbReference type="PATRIC" id="fig|1423735.3.peg.1344"/>
<evidence type="ECO:0000313" key="1">
    <source>
        <dbReference type="EMBL" id="KRM10693.1"/>
    </source>
</evidence>
<dbReference type="GO" id="GO:0005829">
    <property type="term" value="C:cytosol"/>
    <property type="evidence" value="ECO:0007669"/>
    <property type="project" value="TreeGrafter"/>
</dbReference>
<dbReference type="PANTHER" id="PTHR10000">
    <property type="entry name" value="PHOSPHOSERINE PHOSPHATASE"/>
    <property type="match status" value="1"/>
</dbReference>
<dbReference type="SFLD" id="SFLDS00003">
    <property type="entry name" value="Haloacid_Dehalogenase"/>
    <property type="match status" value="1"/>
</dbReference>
<dbReference type="GO" id="GO:0000287">
    <property type="term" value="F:magnesium ion binding"/>
    <property type="evidence" value="ECO:0007669"/>
    <property type="project" value="TreeGrafter"/>
</dbReference>
<keyword evidence="2" id="KW-1185">Reference proteome</keyword>